<feature type="chain" id="PRO_5012929096" description="Chitin binding Peritrophin-A domain-containing protein" evidence="1">
    <location>
        <begin position="25"/>
        <end position="48"/>
    </location>
</feature>
<keyword evidence="1" id="KW-0732">Signal</keyword>
<evidence type="ECO:0000313" key="3">
    <source>
        <dbReference type="Proteomes" id="UP000183982"/>
    </source>
</evidence>
<protein>
    <recommendedName>
        <fullName evidence="4">Chitin binding Peritrophin-A domain-containing protein</fullName>
    </recommendedName>
</protein>
<accession>A0A1M6EAR5</accession>
<dbReference type="EMBL" id="FQZQ01000003">
    <property type="protein sequence ID" value="SHI82594.1"/>
    <property type="molecule type" value="Genomic_DNA"/>
</dbReference>
<name>A0A1M6EAR5_9RHOB</name>
<dbReference type="RefSeq" id="WP_175556891.1">
    <property type="nucleotide sequence ID" value="NZ_FQZQ01000003.1"/>
</dbReference>
<evidence type="ECO:0000313" key="2">
    <source>
        <dbReference type="EMBL" id="SHI82594.1"/>
    </source>
</evidence>
<dbReference type="AlphaFoldDB" id="A0A1M6EAR5"/>
<evidence type="ECO:0008006" key="4">
    <source>
        <dbReference type="Google" id="ProtNLM"/>
    </source>
</evidence>
<reference evidence="3" key="1">
    <citation type="submission" date="2016-11" db="EMBL/GenBank/DDBJ databases">
        <authorList>
            <person name="Varghese N."/>
            <person name="Submissions S."/>
        </authorList>
    </citation>
    <scope>NUCLEOTIDE SEQUENCE [LARGE SCALE GENOMIC DNA]</scope>
    <source>
        <strain evidence="3">DSM 100564</strain>
    </source>
</reference>
<proteinExistence type="predicted"/>
<dbReference type="Proteomes" id="UP000183982">
    <property type="component" value="Unassembled WGS sequence"/>
</dbReference>
<dbReference type="STRING" id="1470563.SAMN05444000_103161"/>
<organism evidence="2 3">
    <name type="scientific">Shimia gijangensis</name>
    <dbReference type="NCBI Taxonomy" id="1470563"/>
    <lineage>
        <taxon>Bacteria</taxon>
        <taxon>Pseudomonadati</taxon>
        <taxon>Pseudomonadota</taxon>
        <taxon>Alphaproteobacteria</taxon>
        <taxon>Rhodobacterales</taxon>
        <taxon>Roseobacteraceae</taxon>
    </lineage>
</organism>
<evidence type="ECO:0000256" key="1">
    <source>
        <dbReference type="SAM" id="SignalP"/>
    </source>
</evidence>
<keyword evidence="3" id="KW-1185">Reference proteome</keyword>
<sequence>MTHQLMSVSLLIFIFSLAAPMADAAQKKCPPGSYWSASDGKCIYGNGR</sequence>
<feature type="signal peptide" evidence="1">
    <location>
        <begin position="1"/>
        <end position="24"/>
    </location>
</feature>
<gene>
    <name evidence="2" type="ORF">SAMN05444000_103161</name>
</gene>